<dbReference type="Gene3D" id="1.20.1520.10">
    <property type="entry name" value="ADP-ribosylation factor-like 2-binding protein, domain"/>
    <property type="match status" value="1"/>
</dbReference>
<evidence type="ECO:0000256" key="8">
    <source>
        <dbReference type="ARBA" id="ARBA00023273"/>
    </source>
</evidence>
<dbReference type="AlphaFoldDB" id="A0AAD3HGE5"/>
<keyword evidence="12" id="KW-1185">Reference proteome</keyword>
<evidence type="ECO:0000256" key="7">
    <source>
        <dbReference type="ARBA" id="ARBA00023069"/>
    </source>
</evidence>
<dbReference type="Proteomes" id="UP001054857">
    <property type="component" value="Unassembled WGS sequence"/>
</dbReference>
<keyword evidence="8" id="KW-0966">Cell projection</keyword>
<sequence>MVAQTELLEKLEDFFCSPKFTCAIGDFMSEQTPLVQFVPLDEEQPLQNFDIFKQYTQLVERQLEEFIQSEGLTVKDVCAACSAAQDDEAHLHFAAIDYLVASTEYESFMQLAYDHHCMAVYQPDDLTEWDPEAEGAVAQQEGEQQEA</sequence>
<proteinExistence type="inferred from homology"/>
<evidence type="ECO:0000259" key="10">
    <source>
        <dbReference type="Pfam" id="PF11527"/>
    </source>
</evidence>
<dbReference type="InterPro" id="IPR042541">
    <property type="entry name" value="BART_sf"/>
</dbReference>
<comment type="caution">
    <text evidence="11">The sequence shown here is derived from an EMBL/GenBank/DDBJ whole genome shotgun (WGS) entry which is preliminary data.</text>
</comment>
<dbReference type="Pfam" id="PF11527">
    <property type="entry name" value="ARL2_Bind_BART"/>
    <property type="match status" value="1"/>
</dbReference>
<evidence type="ECO:0000256" key="2">
    <source>
        <dbReference type="ARBA" id="ARBA00004496"/>
    </source>
</evidence>
<keyword evidence="5" id="KW-0963">Cytoplasm</keyword>
<feature type="domain" description="BART" evidence="10">
    <location>
        <begin position="5"/>
        <end position="114"/>
    </location>
</feature>
<evidence type="ECO:0000256" key="6">
    <source>
        <dbReference type="ARBA" id="ARBA00023054"/>
    </source>
</evidence>
<comment type="similarity">
    <text evidence="3">Belongs to the CFAP36 family.</text>
</comment>
<evidence type="ECO:0000256" key="5">
    <source>
        <dbReference type="ARBA" id="ARBA00022490"/>
    </source>
</evidence>
<dbReference type="InterPro" id="IPR023379">
    <property type="entry name" value="BART_dom"/>
</dbReference>
<dbReference type="PANTHER" id="PTHR21532">
    <property type="entry name" value="PHOSPHODIESTERASE HL"/>
    <property type="match status" value="1"/>
</dbReference>
<evidence type="ECO:0000256" key="4">
    <source>
        <dbReference type="ARBA" id="ARBA00021815"/>
    </source>
</evidence>
<evidence type="ECO:0000313" key="11">
    <source>
        <dbReference type="EMBL" id="GFR39877.1"/>
    </source>
</evidence>
<protein>
    <recommendedName>
        <fullName evidence="4">Cilia- and flagella-associated protein 36</fullName>
    </recommendedName>
    <alternativeName>
        <fullName evidence="9">Coiled-coil domain-containing protein 104</fullName>
    </alternativeName>
</protein>
<evidence type="ECO:0000313" key="12">
    <source>
        <dbReference type="Proteomes" id="UP001054857"/>
    </source>
</evidence>
<keyword evidence="7" id="KW-0969">Cilium</keyword>
<dbReference type="EMBL" id="BMAR01000001">
    <property type="protein sequence ID" value="GFR39877.1"/>
    <property type="molecule type" value="Genomic_DNA"/>
</dbReference>
<dbReference type="GO" id="GO:0097546">
    <property type="term" value="C:ciliary base"/>
    <property type="evidence" value="ECO:0007669"/>
    <property type="project" value="TreeGrafter"/>
</dbReference>
<reference evidence="11 12" key="1">
    <citation type="journal article" date="2021" name="Sci. Rep.">
        <title>Genome sequencing of the multicellular alga Astrephomene provides insights into convergent evolution of germ-soma differentiation.</title>
        <authorList>
            <person name="Yamashita S."/>
            <person name="Yamamoto K."/>
            <person name="Matsuzaki R."/>
            <person name="Suzuki S."/>
            <person name="Yamaguchi H."/>
            <person name="Hirooka S."/>
            <person name="Minakuchi Y."/>
            <person name="Miyagishima S."/>
            <person name="Kawachi M."/>
            <person name="Toyoda A."/>
            <person name="Nozaki H."/>
        </authorList>
    </citation>
    <scope>NUCLEOTIDE SEQUENCE [LARGE SCALE GENOMIC DNA]</scope>
    <source>
        <strain evidence="11 12">NIES-4017</strain>
    </source>
</reference>
<evidence type="ECO:0000256" key="9">
    <source>
        <dbReference type="ARBA" id="ARBA00031593"/>
    </source>
</evidence>
<dbReference type="PANTHER" id="PTHR21532:SF0">
    <property type="entry name" value="CILIA- AND FLAGELLA-ASSOCIATED PROTEIN 36"/>
    <property type="match status" value="1"/>
</dbReference>
<evidence type="ECO:0000256" key="3">
    <source>
        <dbReference type="ARBA" id="ARBA00007460"/>
    </source>
</evidence>
<comment type="subcellular location">
    <subcellularLocation>
        <location evidence="1">Cell projection</location>
        <location evidence="1">Cilium</location>
    </subcellularLocation>
    <subcellularLocation>
        <location evidence="2">Cytoplasm</location>
    </subcellularLocation>
</comment>
<name>A0AAD3HGE5_9CHLO</name>
<keyword evidence="6" id="KW-0175">Coiled coil</keyword>
<organism evidence="11 12">
    <name type="scientific">Astrephomene gubernaculifera</name>
    <dbReference type="NCBI Taxonomy" id="47775"/>
    <lineage>
        <taxon>Eukaryota</taxon>
        <taxon>Viridiplantae</taxon>
        <taxon>Chlorophyta</taxon>
        <taxon>core chlorophytes</taxon>
        <taxon>Chlorophyceae</taxon>
        <taxon>CS clade</taxon>
        <taxon>Chlamydomonadales</taxon>
        <taxon>Astrephomenaceae</taxon>
        <taxon>Astrephomene</taxon>
    </lineage>
</organism>
<dbReference type="GO" id="GO:0005930">
    <property type="term" value="C:axoneme"/>
    <property type="evidence" value="ECO:0007669"/>
    <property type="project" value="TreeGrafter"/>
</dbReference>
<dbReference type="InterPro" id="IPR038888">
    <property type="entry name" value="CFAP36"/>
</dbReference>
<gene>
    <name evidence="11" type="ORF">Agub_g379</name>
</gene>
<evidence type="ECO:0000256" key="1">
    <source>
        <dbReference type="ARBA" id="ARBA00004138"/>
    </source>
</evidence>
<accession>A0AAD3HGE5</accession>